<feature type="transmembrane region" description="Helical" evidence="8">
    <location>
        <begin position="53"/>
        <end position="71"/>
    </location>
</feature>
<keyword evidence="4 8" id="KW-0812">Transmembrane</keyword>
<feature type="binding site" evidence="7">
    <location>
        <position position="69"/>
    </location>
    <ligand>
        <name>Zn(2+)</name>
        <dbReference type="ChEBI" id="CHEBI:29105"/>
    </ligand>
</feature>
<dbReference type="Pfam" id="PF03006">
    <property type="entry name" value="HlyIII"/>
    <property type="match status" value="1"/>
</dbReference>
<keyword evidence="7" id="KW-0479">Metal-binding</keyword>
<dbReference type="NCBIfam" id="TIGR01065">
    <property type="entry name" value="hlyIII"/>
    <property type="match status" value="1"/>
</dbReference>
<keyword evidence="10" id="KW-1185">Reference proteome</keyword>
<dbReference type="PANTHER" id="PTHR20855:SF3">
    <property type="entry name" value="LD03007P"/>
    <property type="match status" value="1"/>
</dbReference>
<feature type="transmembrane region" description="Helical" evidence="8">
    <location>
        <begin position="196"/>
        <end position="214"/>
    </location>
</feature>
<evidence type="ECO:0000256" key="4">
    <source>
        <dbReference type="ARBA" id="ARBA00022692"/>
    </source>
</evidence>
<evidence type="ECO:0000256" key="8">
    <source>
        <dbReference type="SAM" id="Phobius"/>
    </source>
</evidence>
<evidence type="ECO:0000313" key="10">
    <source>
        <dbReference type="Proteomes" id="UP000192738"/>
    </source>
</evidence>
<feature type="transmembrane region" description="Helical" evidence="8">
    <location>
        <begin position="142"/>
        <end position="159"/>
    </location>
</feature>
<feature type="binding site" evidence="7">
    <location>
        <position position="195"/>
    </location>
    <ligand>
        <name>Zn(2+)</name>
        <dbReference type="ChEBI" id="CHEBI:29105"/>
    </ligand>
</feature>
<keyword evidence="5 8" id="KW-1133">Transmembrane helix</keyword>
<evidence type="ECO:0000256" key="6">
    <source>
        <dbReference type="ARBA" id="ARBA00023136"/>
    </source>
</evidence>
<reference evidence="9 10" key="1">
    <citation type="submission" date="2017-04" db="EMBL/GenBank/DDBJ databases">
        <authorList>
            <person name="Afonso C.L."/>
            <person name="Miller P.J."/>
            <person name="Scott M.A."/>
            <person name="Spackman E."/>
            <person name="Goraichik I."/>
            <person name="Dimitrov K.M."/>
            <person name="Suarez D.L."/>
            <person name="Swayne D.E."/>
        </authorList>
    </citation>
    <scope>NUCLEOTIDE SEQUENCE [LARGE SCALE GENOMIC DNA]</scope>
    <source>
        <strain evidence="9 10">DSM 5090</strain>
    </source>
</reference>
<evidence type="ECO:0000313" key="9">
    <source>
        <dbReference type="EMBL" id="SMC49612.1"/>
    </source>
</evidence>
<evidence type="ECO:0000256" key="2">
    <source>
        <dbReference type="ARBA" id="ARBA00008488"/>
    </source>
</evidence>
<dbReference type="GO" id="GO:0046872">
    <property type="term" value="F:metal ion binding"/>
    <property type="evidence" value="ECO:0007669"/>
    <property type="project" value="UniProtKB-KW"/>
</dbReference>
<evidence type="ECO:0000256" key="5">
    <source>
        <dbReference type="ARBA" id="ARBA00022989"/>
    </source>
</evidence>
<keyword evidence="7" id="KW-0862">Zinc</keyword>
<dbReference type="GO" id="GO:0005886">
    <property type="term" value="C:plasma membrane"/>
    <property type="evidence" value="ECO:0007669"/>
    <property type="project" value="UniProtKB-SubCell"/>
</dbReference>
<proteinExistence type="inferred from homology"/>
<dbReference type="Proteomes" id="UP000192738">
    <property type="component" value="Unassembled WGS sequence"/>
</dbReference>
<dbReference type="AlphaFoldDB" id="A0A1W1ZN18"/>
<protein>
    <submittedName>
        <fullName evidence="9">Hemolysin III</fullName>
    </submittedName>
</protein>
<sequence length="220" mass="24402">MTKAVMVSGTNLEELLNAITHGVGAFFALIGLGILTAAAYINGGAWHLLSFSIYGISLVLLYLSSTLYHSFSNERTKYILKIVDHAAIYVLIAGNYTPFTLIPLHGTMGWTIFSVIWGLAIIGIVFKIFFVKRFKILSTLTYLLMGWFSVVMIKPLLVALPIEGIYWLVAGGLFYTVGAIFYLAHRIPYNHAIWHLFVLAGSIAHYVVVLKYVLPIPVMA</sequence>
<accession>A0A1W1ZN18</accession>
<evidence type="ECO:0000256" key="1">
    <source>
        <dbReference type="ARBA" id="ARBA00004651"/>
    </source>
</evidence>
<dbReference type="RefSeq" id="WP_084574724.1">
    <property type="nucleotide sequence ID" value="NZ_CP155572.1"/>
</dbReference>
<dbReference type="InterPro" id="IPR004254">
    <property type="entry name" value="AdipoR/HlyIII-related"/>
</dbReference>
<evidence type="ECO:0000256" key="3">
    <source>
        <dbReference type="ARBA" id="ARBA00022475"/>
    </source>
</evidence>
<dbReference type="OrthoDB" id="9813689at2"/>
<organism evidence="9 10">
    <name type="scientific">Sporomusa malonica</name>
    <dbReference type="NCBI Taxonomy" id="112901"/>
    <lineage>
        <taxon>Bacteria</taxon>
        <taxon>Bacillati</taxon>
        <taxon>Bacillota</taxon>
        <taxon>Negativicutes</taxon>
        <taxon>Selenomonadales</taxon>
        <taxon>Sporomusaceae</taxon>
        <taxon>Sporomusa</taxon>
    </lineage>
</organism>
<dbReference type="GO" id="GO:0140911">
    <property type="term" value="F:pore-forming activity"/>
    <property type="evidence" value="ECO:0007669"/>
    <property type="project" value="InterPro"/>
</dbReference>
<keyword evidence="6 8" id="KW-0472">Membrane</keyword>
<gene>
    <name evidence="9" type="ORF">SAMN04488500_10460</name>
</gene>
<feature type="transmembrane region" description="Helical" evidence="8">
    <location>
        <begin position="108"/>
        <end position="130"/>
    </location>
</feature>
<comment type="subcellular location">
    <subcellularLocation>
        <location evidence="1">Cell membrane</location>
        <topology evidence="1">Multi-pass membrane protein</topology>
    </subcellularLocation>
</comment>
<feature type="transmembrane region" description="Helical" evidence="8">
    <location>
        <begin position="21"/>
        <end position="41"/>
    </location>
</feature>
<comment type="similarity">
    <text evidence="2">Belongs to the UPF0073 (Hly-III) family.</text>
</comment>
<name>A0A1W1ZN18_9FIRM</name>
<dbReference type="EMBL" id="FWXI01000004">
    <property type="protein sequence ID" value="SMC49612.1"/>
    <property type="molecule type" value="Genomic_DNA"/>
</dbReference>
<dbReference type="STRING" id="112901.SAMN04488500_10460"/>
<feature type="binding site" evidence="7">
    <location>
        <position position="191"/>
    </location>
    <ligand>
        <name>Zn(2+)</name>
        <dbReference type="ChEBI" id="CHEBI:29105"/>
    </ligand>
</feature>
<evidence type="ECO:0000256" key="7">
    <source>
        <dbReference type="PIRSR" id="PIRSR604254-1"/>
    </source>
</evidence>
<dbReference type="InterPro" id="IPR005744">
    <property type="entry name" value="Hy-lIII"/>
</dbReference>
<dbReference type="PANTHER" id="PTHR20855">
    <property type="entry name" value="ADIPOR/PROGESTIN RECEPTOR-RELATED"/>
    <property type="match status" value="1"/>
</dbReference>
<feature type="transmembrane region" description="Helical" evidence="8">
    <location>
        <begin position="165"/>
        <end position="184"/>
    </location>
</feature>
<keyword evidence="3" id="KW-1003">Cell membrane</keyword>